<dbReference type="PANTHER" id="PTHR43562:SF4">
    <property type="entry name" value="NA(+)_H(+) ANTIPORTER NHAS5"/>
    <property type="match status" value="1"/>
</dbReference>
<dbReference type="PANTHER" id="PTHR43562">
    <property type="entry name" value="NAPA-TYPE SODIUM/HYDROGEN ANTIPORTER"/>
    <property type="match status" value="1"/>
</dbReference>
<keyword evidence="7 8" id="KW-0472">Membrane</keyword>
<keyword evidence="2" id="KW-0813">Transport</keyword>
<reference evidence="11 20" key="5">
    <citation type="journal article" date="2019" name="Nat. Med.">
        <title>A library of human gut bacterial isolates paired with longitudinal multiomics data enables mechanistic microbiome research.</title>
        <authorList>
            <person name="Poyet M."/>
            <person name="Groussin M."/>
            <person name="Gibbons S.M."/>
            <person name="Avila-Pacheco J."/>
            <person name="Jiang X."/>
            <person name="Kearney S.M."/>
            <person name="Perrotta A.R."/>
            <person name="Berdy B."/>
            <person name="Zhao S."/>
            <person name="Lieberman T.D."/>
            <person name="Swanson P.K."/>
            <person name="Smith M."/>
            <person name="Roesemann S."/>
            <person name="Alexander J.E."/>
            <person name="Rich S.A."/>
            <person name="Livny J."/>
            <person name="Vlamakis H."/>
            <person name="Clish C."/>
            <person name="Bullock K."/>
            <person name="Deik A."/>
            <person name="Scott J."/>
            <person name="Pierce K.A."/>
            <person name="Xavier R.J."/>
            <person name="Alm E.J."/>
        </authorList>
    </citation>
    <scope>NUCLEOTIDE SEQUENCE [LARGE SCALE GENOMIC DNA]</scope>
    <source>
        <strain evidence="11 20">BIOML-A20</strain>
    </source>
</reference>
<reference evidence="13 21" key="7">
    <citation type="submission" date="2020-04" db="EMBL/GenBank/DDBJ databases">
        <title>Complete Genomes and Methylome analysis of CBBP consortium that reverse antibiotic-induced susceptibility to vancomycin-resistant Enterococcus faecium infection.</title>
        <authorList>
            <person name="Fomenkov A."/>
            <person name="Zhang Z."/>
            <person name="Pamer E."/>
            <person name="Roberts R.J."/>
        </authorList>
    </citation>
    <scope>NUCLEOTIDE SEQUENCE [LARGE SCALE GENOMIC DNA]</scope>
    <source>
        <strain evidence="21">CBBP</strain>
        <strain evidence="13">CBBP-1</strain>
    </source>
</reference>
<dbReference type="Proteomes" id="UP000095455">
    <property type="component" value="Unassembled WGS sequence"/>
</dbReference>
<dbReference type="EMBL" id="NFJX01000012">
    <property type="protein sequence ID" value="OUP17748.1"/>
    <property type="molecule type" value="Genomic_DNA"/>
</dbReference>
<evidence type="ECO:0000256" key="5">
    <source>
        <dbReference type="ARBA" id="ARBA00022989"/>
    </source>
</evidence>
<dbReference type="InterPro" id="IPR006153">
    <property type="entry name" value="Cation/H_exchanger_TM"/>
</dbReference>
<feature type="transmembrane region" description="Helical" evidence="8">
    <location>
        <begin position="378"/>
        <end position="397"/>
    </location>
</feature>
<dbReference type="Proteomes" id="UP000284660">
    <property type="component" value="Unassembled WGS sequence"/>
</dbReference>
<keyword evidence="3" id="KW-0050">Antiport</keyword>
<keyword evidence="5 8" id="KW-1133">Transmembrane helix</keyword>
<evidence type="ECO:0000256" key="6">
    <source>
        <dbReference type="ARBA" id="ARBA00023065"/>
    </source>
</evidence>
<feature type="transmembrane region" description="Helical" evidence="8">
    <location>
        <begin position="97"/>
        <end position="118"/>
    </location>
</feature>
<feature type="transmembrane region" description="Helical" evidence="8">
    <location>
        <begin position="17"/>
        <end position="35"/>
    </location>
</feature>
<protein>
    <submittedName>
        <fullName evidence="12">Cation/H(+) antiporter</fullName>
    </submittedName>
    <submittedName>
        <fullName evidence="15">Cation:proton antiporter</fullName>
    </submittedName>
    <submittedName>
        <fullName evidence="10">K(+)/H(+) antiporter</fullName>
    </submittedName>
</protein>
<comment type="subcellular location">
    <subcellularLocation>
        <location evidence="1">Membrane</location>
        <topology evidence="1">Multi-pass membrane protein</topology>
    </subcellularLocation>
</comment>
<reference evidence="15 19" key="6">
    <citation type="submission" date="2019-07" db="EMBL/GenBank/DDBJ databases">
        <title>Genome sequencing of Parabacteroides distasonis iSURF_7.</title>
        <authorList>
            <person name="Degefu H.N."/>
            <person name="Ruoff K.L."/>
            <person name="Price C.E."/>
            <person name="Valls R.A."/>
            <person name="O'Toole G.A."/>
        </authorList>
    </citation>
    <scope>NUCLEOTIDE SEQUENCE [LARGE SCALE GENOMIC DNA]</scope>
    <source>
        <strain evidence="15 19">CFPLTA003_1B</strain>
    </source>
</reference>
<evidence type="ECO:0000313" key="15">
    <source>
        <dbReference type="EMBL" id="TWV64697.1"/>
    </source>
</evidence>
<dbReference type="Proteomes" id="UP000441609">
    <property type="component" value="Unassembled WGS sequence"/>
</dbReference>
<evidence type="ECO:0000313" key="17">
    <source>
        <dbReference type="Proteomes" id="UP000195950"/>
    </source>
</evidence>
<feature type="transmembrane region" description="Helical" evidence="8">
    <location>
        <begin position="189"/>
        <end position="211"/>
    </location>
</feature>
<evidence type="ECO:0000256" key="1">
    <source>
        <dbReference type="ARBA" id="ARBA00004141"/>
    </source>
</evidence>
<dbReference type="InterPro" id="IPR038770">
    <property type="entry name" value="Na+/solute_symporter_sf"/>
</dbReference>
<dbReference type="GO" id="GO:0015297">
    <property type="term" value="F:antiporter activity"/>
    <property type="evidence" value="ECO:0007669"/>
    <property type="project" value="UniProtKB-KW"/>
</dbReference>
<evidence type="ECO:0000313" key="19">
    <source>
        <dbReference type="Proteomes" id="UP000315827"/>
    </source>
</evidence>
<dbReference type="RefSeq" id="WP_005858160.1">
    <property type="nucleotide sequence ID" value="NZ_BQOC01000001.1"/>
</dbReference>
<dbReference type="Proteomes" id="UP000315827">
    <property type="component" value="Unassembled WGS sequence"/>
</dbReference>
<feature type="transmembrane region" description="Helical" evidence="8">
    <location>
        <begin position="304"/>
        <end position="325"/>
    </location>
</feature>
<dbReference type="EMBL" id="QSJN01000008">
    <property type="protein sequence ID" value="RHD73500.1"/>
    <property type="molecule type" value="Genomic_DNA"/>
</dbReference>
<reference evidence="17" key="2">
    <citation type="submission" date="2017-04" db="EMBL/GenBank/DDBJ databases">
        <title>Function of individual gut microbiota members based on whole genome sequencing of pure cultures obtained from chicken caecum.</title>
        <authorList>
            <person name="Medvecky M."/>
            <person name="Cejkova D."/>
            <person name="Polansky O."/>
            <person name="Karasova D."/>
            <person name="Kubasova T."/>
            <person name="Cizek A."/>
            <person name="Rychlik I."/>
        </authorList>
    </citation>
    <scope>NUCLEOTIDE SEQUENCE [LARGE SCALE GENOMIC DNA]</scope>
    <source>
        <strain evidence="17">An199</strain>
    </source>
</reference>
<dbReference type="Proteomes" id="UP000195950">
    <property type="component" value="Unassembled WGS sequence"/>
</dbReference>
<evidence type="ECO:0000313" key="16">
    <source>
        <dbReference type="Proteomes" id="UP000095455"/>
    </source>
</evidence>
<evidence type="ECO:0000313" key="12">
    <source>
        <dbReference type="EMBL" id="OUP17748.1"/>
    </source>
</evidence>
<keyword evidence="4 8" id="KW-0812">Transmembrane</keyword>
<dbReference type="EMBL" id="VOHW01000001">
    <property type="protein sequence ID" value="TWV64697.1"/>
    <property type="molecule type" value="Genomic_DNA"/>
</dbReference>
<evidence type="ECO:0000313" key="11">
    <source>
        <dbReference type="EMBL" id="MSB73879.1"/>
    </source>
</evidence>
<evidence type="ECO:0000313" key="21">
    <source>
        <dbReference type="Proteomes" id="UP000501982"/>
    </source>
</evidence>
<feature type="transmembrane region" description="Helical" evidence="8">
    <location>
        <begin position="223"/>
        <end position="241"/>
    </location>
</feature>
<dbReference type="EMBL" id="WKMO01000009">
    <property type="protein sequence ID" value="MSB73879.1"/>
    <property type="molecule type" value="Genomic_DNA"/>
</dbReference>
<dbReference type="OMA" id="NALFIPY"/>
<evidence type="ECO:0000259" key="9">
    <source>
        <dbReference type="Pfam" id="PF00999"/>
    </source>
</evidence>
<dbReference type="GO" id="GO:1902600">
    <property type="term" value="P:proton transmembrane transport"/>
    <property type="evidence" value="ECO:0007669"/>
    <property type="project" value="InterPro"/>
</dbReference>
<feature type="transmembrane region" description="Helical" evidence="8">
    <location>
        <begin position="124"/>
        <end position="145"/>
    </location>
</feature>
<dbReference type="OrthoDB" id="9793589at2"/>
<feature type="transmembrane region" description="Helical" evidence="8">
    <location>
        <begin position="42"/>
        <end position="60"/>
    </location>
</feature>
<reference evidence="10 16" key="1">
    <citation type="submission" date="2015-09" db="EMBL/GenBank/DDBJ databases">
        <authorList>
            <consortium name="Pathogen Informatics"/>
        </authorList>
    </citation>
    <scope>NUCLEOTIDE SEQUENCE [LARGE SCALE GENOMIC DNA]</scope>
    <source>
        <strain evidence="10 16">2789STDY5608822</strain>
    </source>
</reference>
<dbReference type="AlphaFoldDB" id="A0A174DZX2"/>
<dbReference type="SUPFAM" id="SSF52402">
    <property type="entry name" value="Adenine nucleotide alpha hydrolases-like"/>
    <property type="match status" value="1"/>
</dbReference>
<feature type="transmembrane region" description="Helical" evidence="8">
    <location>
        <begin position="66"/>
        <end position="85"/>
    </location>
</feature>
<evidence type="ECO:0000313" key="14">
    <source>
        <dbReference type="EMBL" id="RHD73500.1"/>
    </source>
</evidence>
<proteinExistence type="predicted"/>
<dbReference type="Gene3D" id="1.20.1530.20">
    <property type="match status" value="1"/>
</dbReference>
<evidence type="ECO:0000256" key="2">
    <source>
        <dbReference type="ARBA" id="ARBA00022448"/>
    </source>
</evidence>
<evidence type="ECO:0000256" key="3">
    <source>
        <dbReference type="ARBA" id="ARBA00022449"/>
    </source>
</evidence>
<keyword evidence="6" id="KW-0406">Ion transport</keyword>
<dbReference type="EMBL" id="CP051672">
    <property type="protein sequence ID" value="QJE28274.1"/>
    <property type="molecule type" value="Genomic_DNA"/>
</dbReference>
<evidence type="ECO:0000313" key="18">
    <source>
        <dbReference type="Proteomes" id="UP000284660"/>
    </source>
</evidence>
<evidence type="ECO:0000256" key="4">
    <source>
        <dbReference type="ARBA" id="ARBA00022692"/>
    </source>
</evidence>
<feature type="transmembrane region" description="Helical" evidence="8">
    <location>
        <begin position="157"/>
        <end position="183"/>
    </location>
</feature>
<evidence type="ECO:0000256" key="8">
    <source>
        <dbReference type="SAM" id="Phobius"/>
    </source>
</evidence>
<reference evidence="14 18" key="4">
    <citation type="submission" date="2018-08" db="EMBL/GenBank/DDBJ databases">
        <title>A genome reference for cultivated species of the human gut microbiota.</title>
        <authorList>
            <person name="Zou Y."/>
            <person name="Xue W."/>
            <person name="Luo G."/>
        </authorList>
    </citation>
    <scope>NUCLEOTIDE SEQUENCE [LARGE SCALE GENOMIC DNA]</scope>
    <source>
        <strain evidence="14 18">AM30-4</strain>
    </source>
</reference>
<feature type="transmembrane region" description="Helical" evidence="8">
    <location>
        <begin position="337"/>
        <end position="358"/>
    </location>
</feature>
<dbReference type="GO" id="GO:0016020">
    <property type="term" value="C:membrane"/>
    <property type="evidence" value="ECO:0007669"/>
    <property type="project" value="UniProtKB-SubCell"/>
</dbReference>
<dbReference type="Proteomes" id="UP000501982">
    <property type="component" value="Chromosome"/>
</dbReference>
<feature type="domain" description="Cation/H+ exchanger transmembrane" evidence="9">
    <location>
        <begin position="25"/>
        <end position="395"/>
    </location>
</feature>
<evidence type="ECO:0000256" key="7">
    <source>
        <dbReference type="ARBA" id="ARBA00023136"/>
    </source>
</evidence>
<dbReference type="EMBL" id="CYYK01000006">
    <property type="protein sequence ID" value="CUO29759.1"/>
    <property type="molecule type" value="Genomic_DNA"/>
</dbReference>
<organism evidence="15 19">
    <name type="scientific">Parabacteroides distasonis</name>
    <dbReference type="NCBI Taxonomy" id="823"/>
    <lineage>
        <taxon>Bacteria</taxon>
        <taxon>Pseudomonadati</taxon>
        <taxon>Bacteroidota</taxon>
        <taxon>Bacteroidia</taxon>
        <taxon>Bacteroidales</taxon>
        <taxon>Tannerellaceae</taxon>
        <taxon>Parabacteroides</taxon>
    </lineage>
</organism>
<evidence type="ECO:0000313" key="13">
    <source>
        <dbReference type="EMBL" id="QJE28274.1"/>
    </source>
</evidence>
<dbReference type="Gene3D" id="3.40.50.620">
    <property type="entry name" value="HUPs"/>
    <property type="match status" value="1"/>
</dbReference>
<dbReference type="Pfam" id="PF00999">
    <property type="entry name" value="Na_H_Exchanger"/>
    <property type="match status" value="1"/>
</dbReference>
<feature type="transmembrane region" description="Helical" evidence="8">
    <location>
        <begin position="274"/>
        <end position="292"/>
    </location>
</feature>
<reference evidence="12" key="3">
    <citation type="journal article" date="2018" name="BMC Genomics">
        <title>Whole genome sequencing and function prediction of 133 gut anaerobes isolated from chicken caecum in pure cultures.</title>
        <authorList>
            <person name="Medvecky M."/>
            <person name="Cejkova D."/>
            <person name="Polansky O."/>
            <person name="Karasova D."/>
            <person name="Kubasova T."/>
            <person name="Cizek A."/>
            <person name="Rychlik I."/>
        </authorList>
    </citation>
    <scope>NUCLEOTIDE SEQUENCE</scope>
    <source>
        <strain evidence="12">An199</strain>
    </source>
</reference>
<gene>
    <name evidence="10" type="primary">kefC</name>
    <name evidence="12" type="ORF">B5F32_13830</name>
    <name evidence="14" type="ORF">DW782_13925</name>
    <name evidence="10" type="ORF">ERS852380_01978</name>
    <name evidence="15" type="ORF">FSA05_03540</name>
    <name evidence="11" type="ORF">GKD70_11410</name>
    <name evidence="13" type="ORF">HHO38_07955</name>
</gene>
<evidence type="ECO:0000313" key="20">
    <source>
        <dbReference type="Proteomes" id="UP000441609"/>
    </source>
</evidence>
<sequence>MVLASTIDFTLPLADPVLKFLLILLIILAAPLLLNKLRIPHLLGLIIAGAIIGPHGFNLVLRDSSIILSGTAGLLYIMFLAGLEIDMADFKRNSTKSLAFGMYTFLIPMILGTVVGIWVLRFNVLTSVLLASMFASHTLIAYPIISKLGISKNKAVSITVGGTMITDTLALLVLTIIVGMATGQVNDMFWIRLGVSILIFALIVLFGFPFIGRWFFKHVHDNISQYIFVLVMVFLGSFLAQVAGMEAIIGAFLSGLALNRLIPQSSPLMNRVEFVGNAIFIPFFLLGVGMLIDYRTFFTSFETIKVGLIMIIVATAAKYIAAWMTQKTFHLSTDQRSVIFGLSNAQAAATLAAVMVGYNVITGTDANGEPIRLLNESVLNGTILMILVTCTIASFAAQKGAHNIAAQDISDKEENKKESEHILIPVSNEETVEELVNLSLAIKSPQNKNGLFALKVIDNHHSDEKALKQSRRVLQTAVNTAAATDTRMKDLLRYDLSVSNAIASVVKEREITDLVVGLHKEKDIPAAFLGHIVESVLAESSVSTFIYKPAQPISTVRRHLIIIPELAEKEIGFNQIIFRLRNVTQNTGAATVFYGSEATLNALKKLLAKKSGEASYIEFNDWDDFLIVFRDIKPDDTMWIILSRKEGLSYAPAMARIPKYLNKYFQANSFVLAYPVQAGMNEGTRYLT</sequence>
<evidence type="ECO:0000313" key="10">
    <source>
        <dbReference type="EMBL" id="CUO29759.1"/>
    </source>
</evidence>
<dbReference type="InterPro" id="IPR014729">
    <property type="entry name" value="Rossmann-like_a/b/a_fold"/>
</dbReference>
<name>A0A174DZX2_PARDI</name>
<accession>A0A174DZX2</accession>